<dbReference type="Gene3D" id="3.30.450.40">
    <property type="match status" value="1"/>
</dbReference>
<dbReference type="InterPro" id="IPR003594">
    <property type="entry name" value="HATPase_dom"/>
</dbReference>
<dbReference type="PANTHER" id="PTHR43047">
    <property type="entry name" value="TWO-COMPONENT HISTIDINE PROTEIN KINASE"/>
    <property type="match status" value="1"/>
</dbReference>
<proteinExistence type="predicted"/>
<keyword evidence="10" id="KW-1133">Transmembrane helix</keyword>
<dbReference type="InterPro" id="IPR005467">
    <property type="entry name" value="His_kinase_dom"/>
</dbReference>
<dbReference type="Pfam" id="PF01590">
    <property type="entry name" value="GAF"/>
    <property type="match status" value="1"/>
</dbReference>
<organism evidence="12 13">
    <name type="scientific">Knoellia flava</name>
    <dbReference type="NCBI Taxonomy" id="913969"/>
    <lineage>
        <taxon>Bacteria</taxon>
        <taxon>Bacillati</taxon>
        <taxon>Actinomycetota</taxon>
        <taxon>Actinomycetes</taxon>
        <taxon>Micrococcales</taxon>
        <taxon>Intrasporangiaceae</taxon>
        <taxon>Knoellia</taxon>
    </lineage>
</organism>
<dbReference type="InterPro" id="IPR003018">
    <property type="entry name" value="GAF"/>
</dbReference>
<evidence type="ECO:0000256" key="2">
    <source>
        <dbReference type="ARBA" id="ARBA00001968"/>
    </source>
</evidence>
<dbReference type="InterPro" id="IPR036097">
    <property type="entry name" value="HisK_dim/P_sf"/>
</dbReference>
<dbReference type="Proteomes" id="UP000628079">
    <property type="component" value="Unassembled WGS sequence"/>
</dbReference>
<dbReference type="InterPro" id="IPR029016">
    <property type="entry name" value="GAF-like_dom_sf"/>
</dbReference>
<evidence type="ECO:0000313" key="12">
    <source>
        <dbReference type="EMBL" id="GGB65955.1"/>
    </source>
</evidence>
<evidence type="ECO:0000256" key="7">
    <source>
        <dbReference type="ARBA" id="ARBA00022777"/>
    </source>
</evidence>
<evidence type="ECO:0000256" key="1">
    <source>
        <dbReference type="ARBA" id="ARBA00000085"/>
    </source>
</evidence>
<evidence type="ECO:0000313" key="13">
    <source>
        <dbReference type="Proteomes" id="UP000628079"/>
    </source>
</evidence>
<evidence type="ECO:0000256" key="5">
    <source>
        <dbReference type="ARBA" id="ARBA00022553"/>
    </source>
</evidence>
<dbReference type="RefSeq" id="WP_052117038.1">
    <property type="nucleotide sequence ID" value="NZ_BMEA01000001.1"/>
</dbReference>
<keyword evidence="9 10" id="KW-0472">Membrane</keyword>
<dbReference type="FunFam" id="1.10.287.130:FF:000001">
    <property type="entry name" value="Two-component sensor histidine kinase"/>
    <property type="match status" value="1"/>
</dbReference>
<dbReference type="SMART" id="SM00388">
    <property type="entry name" value="HisKA"/>
    <property type="match status" value="1"/>
</dbReference>
<dbReference type="CDD" id="cd00075">
    <property type="entry name" value="HATPase"/>
    <property type="match status" value="1"/>
</dbReference>
<evidence type="ECO:0000256" key="8">
    <source>
        <dbReference type="ARBA" id="ARBA00023012"/>
    </source>
</evidence>
<evidence type="ECO:0000256" key="6">
    <source>
        <dbReference type="ARBA" id="ARBA00022679"/>
    </source>
</evidence>
<reference evidence="12" key="1">
    <citation type="journal article" date="2014" name="Int. J. Syst. Evol. Microbiol.">
        <title>Complete genome sequence of Corynebacterium casei LMG S-19264T (=DSM 44701T), isolated from a smear-ripened cheese.</title>
        <authorList>
            <consortium name="US DOE Joint Genome Institute (JGI-PGF)"/>
            <person name="Walter F."/>
            <person name="Albersmeier A."/>
            <person name="Kalinowski J."/>
            <person name="Ruckert C."/>
        </authorList>
    </citation>
    <scope>NUCLEOTIDE SEQUENCE</scope>
    <source>
        <strain evidence="12">CGMCC 1.10749</strain>
    </source>
</reference>
<comment type="cofactor">
    <cofactor evidence="2">
        <name>a divalent metal cation</name>
        <dbReference type="ChEBI" id="CHEBI:60240"/>
    </cofactor>
</comment>
<evidence type="ECO:0000259" key="11">
    <source>
        <dbReference type="PROSITE" id="PS50109"/>
    </source>
</evidence>
<dbReference type="InterPro" id="IPR004358">
    <property type="entry name" value="Sig_transdc_His_kin-like_C"/>
</dbReference>
<reference evidence="12" key="2">
    <citation type="submission" date="2020-09" db="EMBL/GenBank/DDBJ databases">
        <authorList>
            <person name="Sun Q."/>
            <person name="Zhou Y."/>
        </authorList>
    </citation>
    <scope>NUCLEOTIDE SEQUENCE</scope>
    <source>
        <strain evidence="12">CGMCC 1.10749</strain>
    </source>
</reference>
<feature type="transmembrane region" description="Helical" evidence="10">
    <location>
        <begin position="16"/>
        <end position="39"/>
    </location>
</feature>
<dbReference type="InterPro" id="IPR036890">
    <property type="entry name" value="HATPase_C_sf"/>
</dbReference>
<dbReference type="EC" id="2.7.13.3" evidence="4"/>
<keyword evidence="6" id="KW-0808">Transferase</keyword>
<keyword evidence="8" id="KW-0902">Two-component regulatory system</keyword>
<protein>
    <recommendedName>
        <fullName evidence="4">histidine kinase</fullName>
        <ecNumber evidence="4">2.7.13.3</ecNumber>
    </recommendedName>
</protein>
<comment type="caution">
    <text evidence="12">The sequence shown here is derived from an EMBL/GenBank/DDBJ whole genome shotgun (WGS) entry which is preliminary data.</text>
</comment>
<evidence type="ECO:0000256" key="10">
    <source>
        <dbReference type="SAM" id="Phobius"/>
    </source>
</evidence>
<accession>A0A8H9FP76</accession>
<feature type="transmembrane region" description="Helical" evidence="10">
    <location>
        <begin position="182"/>
        <end position="202"/>
    </location>
</feature>
<dbReference type="InterPro" id="IPR003661">
    <property type="entry name" value="HisK_dim/P_dom"/>
</dbReference>
<evidence type="ECO:0000256" key="9">
    <source>
        <dbReference type="ARBA" id="ARBA00023136"/>
    </source>
</evidence>
<dbReference type="SMART" id="SM00065">
    <property type="entry name" value="GAF"/>
    <property type="match status" value="1"/>
</dbReference>
<dbReference type="Gene3D" id="3.30.565.10">
    <property type="entry name" value="Histidine kinase-like ATPase, C-terminal domain"/>
    <property type="match status" value="1"/>
</dbReference>
<dbReference type="GO" id="GO:0009927">
    <property type="term" value="F:histidine phosphotransfer kinase activity"/>
    <property type="evidence" value="ECO:0007669"/>
    <property type="project" value="TreeGrafter"/>
</dbReference>
<keyword evidence="5" id="KW-0597">Phosphoprotein</keyword>
<comment type="subcellular location">
    <subcellularLocation>
        <location evidence="3">Cell membrane</location>
    </subcellularLocation>
</comment>
<dbReference type="SUPFAM" id="SSF55874">
    <property type="entry name" value="ATPase domain of HSP90 chaperone/DNA topoisomerase II/histidine kinase"/>
    <property type="match status" value="1"/>
</dbReference>
<name>A0A8H9FP76_9MICO</name>
<dbReference type="PRINTS" id="PR00344">
    <property type="entry name" value="BCTRLSENSOR"/>
</dbReference>
<dbReference type="Pfam" id="PF00512">
    <property type="entry name" value="HisKA"/>
    <property type="match status" value="1"/>
</dbReference>
<dbReference type="PROSITE" id="PS50109">
    <property type="entry name" value="HIS_KIN"/>
    <property type="match status" value="1"/>
</dbReference>
<dbReference type="Gene3D" id="1.10.287.130">
    <property type="match status" value="1"/>
</dbReference>
<dbReference type="AlphaFoldDB" id="A0A8H9FP76"/>
<dbReference type="SUPFAM" id="SSF47384">
    <property type="entry name" value="Homodimeric domain of signal transducing histidine kinase"/>
    <property type="match status" value="1"/>
</dbReference>
<dbReference type="Pfam" id="PF02518">
    <property type="entry name" value="HATPase_c"/>
    <property type="match status" value="1"/>
</dbReference>
<gene>
    <name evidence="12" type="ORF">GCM10011314_01460</name>
</gene>
<keyword evidence="10" id="KW-0812">Transmembrane</keyword>
<dbReference type="SUPFAM" id="SSF55781">
    <property type="entry name" value="GAF domain-like"/>
    <property type="match status" value="1"/>
</dbReference>
<sequence length="701" mass="75929">MSFLNDVTVTRRLRRLVFLLVGLMLAAMVTGTVAVLGAYRQVERLATVLGPAADANTTLLQTLTDAETGLRAYDASNDIGLLQPYVGGHLRSNAYQTQLRRALGPESARWSSSLDEQAKWIEEWWRYAEASRTRLEAGGNLDLRTGKQLFDRVRAANGSLGRELRRERVETRAASTSQLKDALILLVGGGIVASALALYAGWRIARSLTGSIDSLRHVVHLQRLGDRGARADEADGPLDVRGLAADFNHLTETTRRLEEDQGEAIRLREATLELATALRGRVSAEEALALTVRSLSEATGTTAAIFTTDSMTKGDAGTWRLAACWPESAIVEAGVVLELPVTRESVAQGLWLSGRLLESSDFVNDDLRQWPFFRSIAEQVPMGALLGTPLGVGDGVIGAMLLVAPEPREWTAHERTALQQATAYAARAFLAEERQRQQAEHVARLESLDRQKDEFVGTVSHELRTPLTSIAGYLEMLADGDLGEVAPAQQKALAVIDRNTVRLRGLIEDVLVLNRIETRGLDPSFLPVDLCTLVRDVAQDLQPQASGNDVRIDVLDMPEPCVVSGDSLQLGRALTNVIGNAVKFSRTGGVVTVSAVLEATRVRIQCRDEGIGIPEADMERMFSRFYRASNATQQAIPGTGLGLAIVKAIVEAHHGELELHSVEGEGTSVVLVLPLIEVDPPAADTRPEAGKEIGPEVVVDA</sequence>
<evidence type="ECO:0000256" key="3">
    <source>
        <dbReference type="ARBA" id="ARBA00004236"/>
    </source>
</evidence>
<dbReference type="GO" id="GO:0000155">
    <property type="term" value="F:phosphorelay sensor kinase activity"/>
    <property type="evidence" value="ECO:0007669"/>
    <property type="project" value="InterPro"/>
</dbReference>
<dbReference type="FunFam" id="3.30.565.10:FF:000006">
    <property type="entry name" value="Sensor histidine kinase WalK"/>
    <property type="match status" value="1"/>
</dbReference>
<dbReference type="GO" id="GO:0005509">
    <property type="term" value="F:calcium ion binding"/>
    <property type="evidence" value="ECO:0007669"/>
    <property type="project" value="UniProtKB-ARBA"/>
</dbReference>
<comment type="catalytic activity">
    <reaction evidence="1">
        <text>ATP + protein L-histidine = ADP + protein N-phospho-L-histidine.</text>
        <dbReference type="EC" id="2.7.13.3"/>
    </reaction>
</comment>
<feature type="domain" description="Histidine kinase" evidence="11">
    <location>
        <begin position="458"/>
        <end position="677"/>
    </location>
</feature>
<dbReference type="GO" id="GO:0005886">
    <property type="term" value="C:plasma membrane"/>
    <property type="evidence" value="ECO:0007669"/>
    <property type="project" value="UniProtKB-SubCell"/>
</dbReference>
<dbReference type="EMBL" id="BMEA01000001">
    <property type="protein sequence ID" value="GGB65955.1"/>
    <property type="molecule type" value="Genomic_DNA"/>
</dbReference>
<dbReference type="PANTHER" id="PTHR43047:SF72">
    <property type="entry name" value="OSMOSENSING HISTIDINE PROTEIN KINASE SLN1"/>
    <property type="match status" value="1"/>
</dbReference>
<keyword evidence="7" id="KW-0418">Kinase</keyword>
<dbReference type="CDD" id="cd00082">
    <property type="entry name" value="HisKA"/>
    <property type="match status" value="1"/>
</dbReference>
<evidence type="ECO:0000256" key="4">
    <source>
        <dbReference type="ARBA" id="ARBA00012438"/>
    </source>
</evidence>
<dbReference type="SMART" id="SM00387">
    <property type="entry name" value="HATPase_c"/>
    <property type="match status" value="1"/>
</dbReference>